<protein>
    <recommendedName>
        <fullName evidence="1">Glycosyl transferase 48 domain-containing protein</fullName>
    </recommendedName>
</protein>
<dbReference type="InterPro" id="IPR003440">
    <property type="entry name" value="Glyco_trans_48_dom"/>
</dbReference>
<sequence length="191" mass="21274">MEKSIEYPSKNDPLEGETHERESLSPRFLCFPSSLTLIQTPDLLPSPSPLLFFVVSSSPFSMPLAMLGMSPRLLCSDNDLCSHHSQPFRLNFMGPRTPLAQIYLTSPSLVTAAKVYWPLFVGRFVGRCCVHRQIQHVRSKGFSSTLRQGNITHHEYIQVGKGRDVGLNQIALYEGKVTGGNGEQVLSRLTV</sequence>
<dbReference type="GO" id="GO:0003843">
    <property type="term" value="F:1,3-beta-D-glucan synthase activity"/>
    <property type="evidence" value="ECO:0007669"/>
    <property type="project" value="InterPro"/>
</dbReference>
<keyword evidence="3" id="KW-1185">Reference proteome</keyword>
<evidence type="ECO:0000259" key="1">
    <source>
        <dbReference type="Pfam" id="PF02364"/>
    </source>
</evidence>
<dbReference type="GO" id="GO:0006075">
    <property type="term" value="P:(1-&gt;3)-beta-D-glucan biosynthetic process"/>
    <property type="evidence" value="ECO:0007669"/>
    <property type="project" value="InterPro"/>
</dbReference>
<feature type="domain" description="Glycosyl transferase 48" evidence="1">
    <location>
        <begin position="141"/>
        <end position="188"/>
    </location>
</feature>
<dbReference type="EMBL" id="JAKOGI010000975">
    <property type="protein sequence ID" value="KAJ8428722.1"/>
    <property type="molecule type" value="Genomic_DNA"/>
</dbReference>
<dbReference type="Pfam" id="PF02364">
    <property type="entry name" value="Glucan_synthase"/>
    <property type="match status" value="1"/>
</dbReference>
<dbReference type="AlphaFoldDB" id="A0A9Q1JPP7"/>
<evidence type="ECO:0000313" key="2">
    <source>
        <dbReference type="EMBL" id="KAJ8428722.1"/>
    </source>
</evidence>
<dbReference type="OrthoDB" id="1742801at2759"/>
<dbReference type="PANTHER" id="PTHR12741">
    <property type="entry name" value="LYST-INTERACTING PROTEIN LIP5 DOPAMINE RESPONSIVE PROTEIN DRG-1"/>
    <property type="match status" value="1"/>
</dbReference>
<name>A0A9Q1JPP7_9CARY</name>
<organism evidence="2 3">
    <name type="scientific">Carnegiea gigantea</name>
    <dbReference type="NCBI Taxonomy" id="171969"/>
    <lineage>
        <taxon>Eukaryota</taxon>
        <taxon>Viridiplantae</taxon>
        <taxon>Streptophyta</taxon>
        <taxon>Embryophyta</taxon>
        <taxon>Tracheophyta</taxon>
        <taxon>Spermatophyta</taxon>
        <taxon>Magnoliopsida</taxon>
        <taxon>eudicotyledons</taxon>
        <taxon>Gunneridae</taxon>
        <taxon>Pentapetalae</taxon>
        <taxon>Caryophyllales</taxon>
        <taxon>Cactineae</taxon>
        <taxon>Cactaceae</taxon>
        <taxon>Cactoideae</taxon>
        <taxon>Echinocereeae</taxon>
        <taxon>Carnegiea</taxon>
    </lineage>
</organism>
<proteinExistence type="predicted"/>
<gene>
    <name evidence="2" type="ORF">Cgig2_019210</name>
</gene>
<accession>A0A9Q1JPP7</accession>
<dbReference type="PANTHER" id="PTHR12741:SF47">
    <property type="entry name" value="CALLOSE SYNTHASE 9"/>
    <property type="match status" value="1"/>
</dbReference>
<dbReference type="Proteomes" id="UP001153076">
    <property type="component" value="Unassembled WGS sequence"/>
</dbReference>
<dbReference type="GO" id="GO:0000148">
    <property type="term" value="C:1,3-beta-D-glucan synthase complex"/>
    <property type="evidence" value="ECO:0007669"/>
    <property type="project" value="InterPro"/>
</dbReference>
<evidence type="ECO:0000313" key="3">
    <source>
        <dbReference type="Proteomes" id="UP001153076"/>
    </source>
</evidence>
<reference evidence="2" key="1">
    <citation type="submission" date="2022-04" db="EMBL/GenBank/DDBJ databases">
        <title>Carnegiea gigantea Genome sequencing and assembly v2.</title>
        <authorList>
            <person name="Copetti D."/>
            <person name="Sanderson M.J."/>
            <person name="Burquez A."/>
            <person name="Wojciechowski M.F."/>
        </authorList>
    </citation>
    <scope>NUCLEOTIDE SEQUENCE</scope>
    <source>
        <strain evidence="2">SGP5-SGP5p</strain>
        <tissue evidence="2">Aerial part</tissue>
    </source>
</reference>
<comment type="caution">
    <text evidence="2">The sequence shown here is derived from an EMBL/GenBank/DDBJ whole genome shotgun (WGS) entry which is preliminary data.</text>
</comment>
<dbReference type="GO" id="GO:0005886">
    <property type="term" value="C:plasma membrane"/>
    <property type="evidence" value="ECO:0007669"/>
    <property type="project" value="TreeGrafter"/>
</dbReference>